<evidence type="ECO:0000313" key="2">
    <source>
        <dbReference type="EMBL" id="KJY60659.1"/>
    </source>
</evidence>
<feature type="transmembrane region" description="Helical" evidence="1">
    <location>
        <begin position="67"/>
        <end position="90"/>
    </location>
</feature>
<sequence length="646" mass="74773">MSNKIYRGLLLAFSLPVTIGIISNLLTIHSWQLSIMMIAFLCGYYLWLRPYFWRISSHLTNQQVRMVIYATFAFILVVQIGILIVLPATVYHDPFRVLYQAQLISHGDRSWSEITYFWRYSNNVAITWFLSRWLIVTNACHLSVYWSVHLLNLILLDGFLALIVYAVYQCSQQQLPILIVLMLISCSAVSYTYFLQVFYTDLPLLLAVLLDWLTFLFWRRLSTAQRWWASGGLVVLNLSAQMIKSNLIIIGIALLLTCCFNPTASKKYRQPIIAILIGLCLATPTNWVLNANINFQDNARYQFPLLHWFNMGYNSQTAGRYSHRDARILRRLPSKQARQQYLQHHFPQRLRRLGGLGIIRLWFQKIAILFDVQSLPRAYTGGFQQIPRSYSRWQRGFHLWGQWSNQLALLLILSLALQQIWTTAWNRHYQHTWLEIFTIIAAGGFLLFHTLVWETENRYGQVIILLLGGYLLLHLPQPPKPATTVGTPAMLVTIGVLLLCLTPQILTRATKPATMVVTAQRSQLSHQYHFKTPEFPGQTRFSQTLLMNHAVNKLWVLAPKRANAEVDLLDSGGQIRRLVLQKKTWVYRGFLPAGQYKLVIKAHHPHQRMRIVVTDGLNYRLALQPLFINGQAKPYYSLIYAAHYSQ</sequence>
<feature type="transmembrane region" description="Helical" evidence="1">
    <location>
        <begin position="433"/>
        <end position="453"/>
    </location>
</feature>
<dbReference type="HOGENOM" id="CLU_425007_0_0_9"/>
<protein>
    <recommendedName>
        <fullName evidence="4">Glycosyltransferase RgtA/B/C/D-like domain-containing protein</fullName>
    </recommendedName>
</protein>
<evidence type="ECO:0000256" key="1">
    <source>
        <dbReference type="SAM" id="Phobius"/>
    </source>
</evidence>
<dbReference type="Proteomes" id="UP000033558">
    <property type="component" value="Unassembled WGS sequence"/>
</dbReference>
<name>A0A0F4LQS6_9LACO</name>
<feature type="transmembrane region" description="Helical" evidence="1">
    <location>
        <begin position="30"/>
        <end position="47"/>
    </location>
</feature>
<feature type="transmembrane region" description="Helical" evidence="1">
    <location>
        <begin position="272"/>
        <end position="289"/>
    </location>
</feature>
<dbReference type="RefSeq" id="WP_046317399.1">
    <property type="nucleotide sequence ID" value="NZ_JBHSZT010000005.1"/>
</dbReference>
<keyword evidence="1" id="KW-0812">Transmembrane</keyword>
<organism evidence="2 3">
    <name type="scientific">Bombilactobacillus mellifer</name>
    <dbReference type="NCBI Taxonomy" id="1218492"/>
    <lineage>
        <taxon>Bacteria</taxon>
        <taxon>Bacillati</taxon>
        <taxon>Bacillota</taxon>
        <taxon>Bacilli</taxon>
        <taxon>Lactobacillales</taxon>
        <taxon>Lactobacillaceae</taxon>
        <taxon>Bombilactobacillus</taxon>
    </lineage>
</organism>
<feature type="transmembrane region" description="Helical" evidence="1">
    <location>
        <begin position="174"/>
        <end position="195"/>
    </location>
</feature>
<dbReference type="AlphaFoldDB" id="A0A0F4LQS6"/>
<dbReference type="PATRIC" id="fig|1218492.5.peg.1395"/>
<evidence type="ECO:0008006" key="4">
    <source>
        <dbReference type="Google" id="ProtNLM"/>
    </source>
</evidence>
<feature type="transmembrane region" description="Helical" evidence="1">
    <location>
        <begin position="238"/>
        <end position="260"/>
    </location>
</feature>
<feature type="transmembrane region" description="Helical" evidence="1">
    <location>
        <begin position="148"/>
        <end position="168"/>
    </location>
</feature>
<accession>A0A0F4LQS6</accession>
<gene>
    <name evidence="2" type="ORF">JG30_13440</name>
</gene>
<feature type="transmembrane region" description="Helical" evidence="1">
    <location>
        <begin position="202"/>
        <end position="218"/>
    </location>
</feature>
<reference evidence="2 3" key="1">
    <citation type="submission" date="2015-01" db="EMBL/GenBank/DDBJ databases">
        <title>Comparative genomics of the lactic acid bacteria isolated from the honey bee gut.</title>
        <authorList>
            <person name="Ellegaard K.M."/>
            <person name="Tamarit D."/>
            <person name="Javelind E."/>
            <person name="Olofsson T."/>
            <person name="Andersson S.G."/>
            <person name="Vasquez A."/>
        </authorList>
    </citation>
    <scope>NUCLEOTIDE SEQUENCE [LARGE SCALE GENOMIC DNA]</scope>
    <source>
        <strain evidence="2 3">Bin4</strain>
    </source>
</reference>
<keyword evidence="3" id="KW-1185">Reference proteome</keyword>
<feature type="transmembrane region" description="Helical" evidence="1">
    <location>
        <begin position="459"/>
        <end position="476"/>
    </location>
</feature>
<dbReference type="STRING" id="1218492.JG30_13440"/>
<comment type="caution">
    <text evidence="2">The sequence shown here is derived from an EMBL/GenBank/DDBJ whole genome shotgun (WGS) entry which is preliminary data.</text>
</comment>
<dbReference type="OrthoDB" id="2240371at2"/>
<keyword evidence="1" id="KW-1133">Transmembrane helix</keyword>
<proteinExistence type="predicted"/>
<keyword evidence="1" id="KW-0472">Membrane</keyword>
<feature type="transmembrane region" description="Helical" evidence="1">
    <location>
        <begin position="403"/>
        <end position="421"/>
    </location>
</feature>
<feature type="transmembrane region" description="Helical" evidence="1">
    <location>
        <begin position="488"/>
        <end position="506"/>
    </location>
</feature>
<evidence type="ECO:0000313" key="3">
    <source>
        <dbReference type="Proteomes" id="UP000033558"/>
    </source>
</evidence>
<dbReference type="EMBL" id="JXJQ01000010">
    <property type="protein sequence ID" value="KJY60659.1"/>
    <property type="molecule type" value="Genomic_DNA"/>
</dbReference>